<feature type="domain" description="Type II/III secretion system secretin-like" evidence="8">
    <location>
        <begin position="347"/>
        <end position="524"/>
    </location>
</feature>
<dbReference type="PROSITE" id="PS51257">
    <property type="entry name" value="PROKAR_LIPOPROTEIN"/>
    <property type="match status" value="1"/>
</dbReference>
<organism evidence="9 10">
    <name type="scientific">Thauera mechernichensis</name>
    <dbReference type="NCBI Taxonomy" id="82788"/>
    <lineage>
        <taxon>Bacteria</taxon>
        <taxon>Pseudomonadati</taxon>
        <taxon>Pseudomonadota</taxon>
        <taxon>Betaproteobacteria</taxon>
        <taxon>Rhodocyclales</taxon>
        <taxon>Zoogloeaceae</taxon>
        <taxon>Thauera</taxon>
    </lineage>
</organism>
<dbReference type="InterPro" id="IPR001775">
    <property type="entry name" value="GspD/PilQ"/>
</dbReference>
<dbReference type="Proteomes" id="UP001597158">
    <property type="component" value="Unassembled WGS sequence"/>
</dbReference>
<evidence type="ECO:0000256" key="6">
    <source>
        <dbReference type="SAM" id="MobiDB-lite"/>
    </source>
</evidence>
<dbReference type="RefSeq" id="WP_277833598.1">
    <property type="nucleotide sequence ID" value="NZ_JARQZE010000008.1"/>
</dbReference>
<evidence type="ECO:0000256" key="4">
    <source>
        <dbReference type="ARBA" id="ARBA00025897"/>
    </source>
</evidence>
<dbReference type="InterPro" id="IPR004846">
    <property type="entry name" value="T2SS/T3SS_dom"/>
</dbReference>
<comment type="function">
    <text evidence="3">Required for type IV pilus biogenesis and competence. Could function as a pore for exit of the pilus but also as a channel for entry of heme and antimicrobial agents and uptake of transforming DNA.</text>
</comment>
<evidence type="ECO:0000256" key="5">
    <source>
        <dbReference type="RuleBase" id="RU004003"/>
    </source>
</evidence>
<dbReference type="PANTHER" id="PTHR30332:SF17">
    <property type="entry name" value="TYPE IV PILIATION SYSTEM PROTEIN DR_0774-RELATED"/>
    <property type="match status" value="1"/>
</dbReference>
<feature type="chain" id="PRO_5046951464" description="Type IV pilus biogenesis and competence protein PilQ" evidence="7">
    <location>
        <begin position="23"/>
        <end position="582"/>
    </location>
</feature>
<dbReference type="PANTHER" id="PTHR30332">
    <property type="entry name" value="PROBABLE GENERAL SECRETION PATHWAY PROTEIN D"/>
    <property type="match status" value="1"/>
</dbReference>
<accession>A0ABW3WE92</accession>
<dbReference type="PROSITE" id="PS00875">
    <property type="entry name" value="T2SP_D"/>
    <property type="match status" value="1"/>
</dbReference>
<keyword evidence="7" id="KW-0732">Signal</keyword>
<proteinExistence type="inferred from homology"/>
<evidence type="ECO:0000259" key="8">
    <source>
        <dbReference type="Pfam" id="PF00263"/>
    </source>
</evidence>
<evidence type="ECO:0000256" key="1">
    <source>
        <dbReference type="ARBA" id="ARBA00014124"/>
    </source>
</evidence>
<dbReference type="InterPro" id="IPR050810">
    <property type="entry name" value="Bact_Secretion_Sys_Channel"/>
</dbReference>
<feature type="region of interest" description="Disordered" evidence="6">
    <location>
        <begin position="45"/>
        <end position="79"/>
    </location>
</feature>
<dbReference type="InterPro" id="IPR004845">
    <property type="entry name" value="T2SS_GspD_CS"/>
</dbReference>
<protein>
    <recommendedName>
        <fullName evidence="1">Type IV pilus biogenesis and competence protein PilQ</fullName>
    </recommendedName>
</protein>
<evidence type="ECO:0000256" key="3">
    <source>
        <dbReference type="ARBA" id="ARBA00024678"/>
    </source>
</evidence>
<dbReference type="PRINTS" id="PR00811">
    <property type="entry name" value="BCTERIALGSPD"/>
</dbReference>
<keyword evidence="10" id="KW-1185">Reference proteome</keyword>
<evidence type="ECO:0000313" key="9">
    <source>
        <dbReference type="EMBL" id="MFD1263570.1"/>
    </source>
</evidence>
<comment type="caution">
    <text evidence="9">The sequence shown here is derived from an EMBL/GenBank/DDBJ whole genome shotgun (WGS) entry which is preliminary data.</text>
</comment>
<comment type="similarity">
    <text evidence="5">Belongs to the bacterial secretin family.</text>
</comment>
<name>A0ABW3WE92_9RHOO</name>
<keyword evidence="2" id="KW-0178">Competence</keyword>
<feature type="signal peptide" evidence="7">
    <location>
        <begin position="1"/>
        <end position="22"/>
    </location>
</feature>
<evidence type="ECO:0000256" key="7">
    <source>
        <dbReference type="SAM" id="SignalP"/>
    </source>
</evidence>
<gene>
    <name evidence="9" type="ORF">ACFQ4M_08220</name>
</gene>
<sequence>MTRCTFAPARLAGMAMVSALIAGCTPLAPARLPPGHLHATGTAALATSPAATQTAEETAPTHEPTPATGWTGTSTPGIDAAAPEPVETYSLSVNDLPVHQLLFAIGRDAGLELDLHPGIEGRVTIHAAGQPLGLLLERIAAQAEIRYELRGRHLSVRPDTPFIRSYALDYVNLSREMRGSVATSTQIATTGAHQQGAANTAGNTSVTQIETRASNDFWNSLEISLGAILEEAGGTPRPCRTNSAGPCSADVMVNRESGVVTARASARQHAHLKAFLDQVQQAARRQVMIEATIVEVTLADGYRQGIDWTRIGVPGWNVRPRGTGDAASGLPTLSYLSSSADVQIELLETFGTVKVLSSPRLSVLNNQTAMLKVVEEVVYFLVDSTTTEYDDRQQSRITATTTPQSVSVGMVMSVTPQISANGEITLNVRPTISGISGFKDDPNPSLRSIPNRVPQIRTREIESMLRLRSGETAVLGGLMEDRVDLDTGRIPLLGDLPVVGELFTRRANAVRRTELLIFLRPLLISEPGIQGDYAGYATHLPADDFFTRAPSPDQRNFPTMPLRPTVLPAASPAATAMPITTP</sequence>
<comment type="subunit">
    <text evidence="4">Homododecamer. Tetramer of trimer.</text>
</comment>
<feature type="compositionally biased region" description="Low complexity" evidence="6">
    <location>
        <begin position="45"/>
        <end position="68"/>
    </location>
</feature>
<evidence type="ECO:0000313" key="10">
    <source>
        <dbReference type="Proteomes" id="UP001597158"/>
    </source>
</evidence>
<dbReference type="Pfam" id="PF00263">
    <property type="entry name" value="Secretin"/>
    <property type="match status" value="1"/>
</dbReference>
<evidence type="ECO:0000256" key="2">
    <source>
        <dbReference type="ARBA" id="ARBA00023287"/>
    </source>
</evidence>
<reference evidence="10" key="1">
    <citation type="journal article" date="2019" name="Int. J. Syst. Evol. Microbiol.">
        <title>The Global Catalogue of Microorganisms (GCM) 10K type strain sequencing project: providing services to taxonomists for standard genome sequencing and annotation.</title>
        <authorList>
            <consortium name="The Broad Institute Genomics Platform"/>
            <consortium name="The Broad Institute Genome Sequencing Center for Infectious Disease"/>
            <person name="Wu L."/>
            <person name="Ma J."/>
        </authorList>
    </citation>
    <scope>NUCLEOTIDE SEQUENCE [LARGE SCALE GENOMIC DNA]</scope>
    <source>
        <strain evidence="10">CCUG 48884</strain>
    </source>
</reference>
<dbReference type="EMBL" id="JBHTMC010000014">
    <property type="protein sequence ID" value="MFD1263570.1"/>
    <property type="molecule type" value="Genomic_DNA"/>
</dbReference>